<sequence length="133" mass="14715">MIMLDDITLPDDLWWQDETDWTPVQQEEGFSIAGALLLDISTKLAGRPITLVGDEGWAWTTRATVLALQAKAAHPGLEMSLSLRGRTFTVLFRHGDGKPIEAESLTKMTPPADTDIYLLHALRLLAKEETTQG</sequence>
<gene>
    <name evidence="1" type="ORF">SAMN02745124_00153</name>
</gene>
<protein>
    <submittedName>
        <fullName evidence="1">Uncharacterized protein</fullName>
    </submittedName>
</protein>
<accession>A0A1M5S5N4</accession>
<evidence type="ECO:0000313" key="1">
    <source>
        <dbReference type="EMBL" id="SHH33273.1"/>
    </source>
</evidence>
<dbReference type="EMBL" id="FQXS01000001">
    <property type="protein sequence ID" value="SHH33273.1"/>
    <property type="molecule type" value="Genomic_DNA"/>
</dbReference>
<dbReference type="AlphaFoldDB" id="A0A1M5S5N4"/>
<keyword evidence="2" id="KW-1185">Reference proteome</keyword>
<name>A0A1M5S5N4_9BACT</name>
<proteinExistence type="predicted"/>
<evidence type="ECO:0000313" key="2">
    <source>
        <dbReference type="Proteomes" id="UP000184139"/>
    </source>
</evidence>
<dbReference type="Proteomes" id="UP000184139">
    <property type="component" value="Unassembled WGS sequence"/>
</dbReference>
<dbReference type="STRING" id="1121409.SAMN02745124_00153"/>
<dbReference type="OrthoDB" id="5432576at2"/>
<reference evidence="1 2" key="1">
    <citation type="submission" date="2016-11" db="EMBL/GenBank/DDBJ databases">
        <authorList>
            <person name="Jaros S."/>
            <person name="Januszkiewicz K."/>
            <person name="Wedrychowicz H."/>
        </authorList>
    </citation>
    <scope>NUCLEOTIDE SEQUENCE [LARGE SCALE GENOMIC DNA]</scope>
    <source>
        <strain evidence="1 2">DSM 9705</strain>
    </source>
</reference>
<organism evidence="1 2">
    <name type="scientific">Desulfofustis glycolicus DSM 9705</name>
    <dbReference type="NCBI Taxonomy" id="1121409"/>
    <lineage>
        <taxon>Bacteria</taxon>
        <taxon>Pseudomonadati</taxon>
        <taxon>Thermodesulfobacteriota</taxon>
        <taxon>Desulfobulbia</taxon>
        <taxon>Desulfobulbales</taxon>
        <taxon>Desulfocapsaceae</taxon>
        <taxon>Desulfofustis</taxon>
    </lineage>
</organism>
<dbReference type="RefSeq" id="WP_073372920.1">
    <property type="nucleotide sequence ID" value="NZ_FQXS01000001.1"/>
</dbReference>